<dbReference type="Pfam" id="PF01381">
    <property type="entry name" value="HTH_3"/>
    <property type="match status" value="1"/>
</dbReference>
<dbReference type="Gene3D" id="1.10.260.40">
    <property type="entry name" value="lambda repressor-like DNA-binding domains"/>
    <property type="match status" value="1"/>
</dbReference>
<keyword evidence="5" id="KW-1185">Reference proteome</keyword>
<dbReference type="PANTHER" id="PTHR46797">
    <property type="entry name" value="HTH-TYPE TRANSCRIPTIONAL REGULATOR"/>
    <property type="match status" value="1"/>
</dbReference>
<dbReference type="RefSeq" id="WP_013102842.1">
    <property type="nucleotide sequence ID" value="NZ_CP037939.1"/>
</dbReference>
<dbReference type="SMART" id="SM00530">
    <property type="entry name" value="HTH_XRE"/>
    <property type="match status" value="1"/>
</dbReference>
<dbReference type="Proteomes" id="UP000295756">
    <property type="component" value="Chromosome"/>
</dbReference>
<reference evidence="4 5" key="1">
    <citation type="submission" date="2019-03" db="EMBL/GenBank/DDBJ databases">
        <title>Complete Genome Sequence of Leuconostoc kimchii strain NKJ218 Isolated from Homemade Kimchi.</title>
        <authorList>
            <person name="Jung J.Y."/>
            <person name="Jin H.M."/>
            <person name="Jung J.-W."/>
            <person name="Lee S.-Y."/>
            <person name="Ryu B.-G."/>
            <person name="Han S.-S."/>
            <person name="Kang H.K."/>
            <person name="Choi H.W."/>
            <person name="Chung E.J."/>
            <person name="Choi K.-M."/>
        </authorList>
    </citation>
    <scope>NUCLEOTIDE SEQUENCE [LARGE SCALE GENOMIC DNA]</scope>
    <source>
        <strain evidence="4 5">NKJ218</strain>
    </source>
</reference>
<evidence type="ECO:0000259" key="3">
    <source>
        <dbReference type="PROSITE" id="PS50943"/>
    </source>
</evidence>
<dbReference type="SUPFAM" id="SSF47413">
    <property type="entry name" value="lambda repressor-like DNA-binding domains"/>
    <property type="match status" value="1"/>
</dbReference>
<evidence type="ECO:0000256" key="2">
    <source>
        <dbReference type="SAM" id="Coils"/>
    </source>
</evidence>
<dbReference type="EMBL" id="CP037939">
    <property type="protein sequence ID" value="QBR46757.1"/>
    <property type="molecule type" value="Genomic_DNA"/>
</dbReference>
<evidence type="ECO:0000313" key="5">
    <source>
        <dbReference type="Proteomes" id="UP000295756"/>
    </source>
</evidence>
<organism evidence="4 5">
    <name type="scientific">Leuconostoc kimchii</name>
    <dbReference type="NCBI Taxonomy" id="136609"/>
    <lineage>
        <taxon>Bacteria</taxon>
        <taxon>Bacillati</taxon>
        <taxon>Bacillota</taxon>
        <taxon>Bacilli</taxon>
        <taxon>Lactobacillales</taxon>
        <taxon>Lactobacillaceae</taxon>
        <taxon>Leuconostoc</taxon>
    </lineage>
</organism>
<dbReference type="InterPro" id="IPR050807">
    <property type="entry name" value="TransReg_Diox_bact_type"/>
</dbReference>
<keyword evidence="1" id="KW-0238">DNA-binding</keyword>
<accession>A0ABX5SHC7</accession>
<dbReference type="PROSITE" id="PS50943">
    <property type="entry name" value="HTH_CROC1"/>
    <property type="match status" value="1"/>
</dbReference>
<name>A0ABX5SHC7_9LACO</name>
<dbReference type="InterPro" id="IPR010982">
    <property type="entry name" value="Lambda_DNA-bd_dom_sf"/>
</dbReference>
<dbReference type="InterPro" id="IPR001387">
    <property type="entry name" value="Cro/C1-type_HTH"/>
</dbReference>
<evidence type="ECO:0000256" key="1">
    <source>
        <dbReference type="ARBA" id="ARBA00023125"/>
    </source>
</evidence>
<proteinExistence type="predicted"/>
<keyword evidence="2" id="KW-0175">Coiled coil</keyword>
<protein>
    <submittedName>
        <fullName evidence="4">XRE family transcriptional regulator</fullName>
    </submittedName>
</protein>
<gene>
    <name evidence="4" type="ORF">EW139_00905</name>
</gene>
<dbReference type="PANTHER" id="PTHR46797:SF1">
    <property type="entry name" value="METHYLPHOSPHONATE SYNTHASE"/>
    <property type="match status" value="1"/>
</dbReference>
<dbReference type="CDD" id="cd00093">
    <property type="entry name" value="HTH_XRE"/>
    <property type="match status" value="1"/>
</dbReference>
<feature type="domain" description="HTH cro/C1-type" evidence="3">
    <location>
        <begin position="10"/>
        <end position="64"/>
    </location>
</feature>
<sequence length="110" mass="12693">MNQNVIGNKIKELRTLQNLTQFELAEKANLSISLISKIEIQEENIKINTLQNIAKALNTTVESLLKKDNEYALNEQVIINKLNKLNNESKQDIEKIINQLIDYAIRNDEK</sequence>
<feature type="coiled-coil region" evidence="2">
    <location>
        <begin position="40"/>
        <end position="99"/>
    </location>
</feature>
<evidence type="ECO:0000313" key="4">
    <source>
        <dbReference type="EMBL" id="QBR46757.1"/>
    </source>
</evidence>